<evidence type="ECO:0000256" key="3">
    <source>
        <dbReference type="SAM" id="SignalP"/>
    </source>
</evidence>
<name>A0A8S1D9X4_9INSE</name>
<feature type="chain" id="PRO_5035931973" description="PX domain-containing protein" evidence="3">
    <location>
        <begin position="17"/>
        <end position="686"/>
    </location>
</feature>
<keyword evidence="2" id="KW-0472">Membrane</keyword>
<dbReference type="Proteomes" id="UP000494165">
    <property type="component" value="Unassembled WGS sequence"/>
</dbReference>
<keyword evidence="2" id="KW-1133">Transmembrane helix</keyword>
<dbReference type="SMART" id="SM00312">
    <property type="entry name" value="PX"/>
    <property type="match status" value="1"/>
</dbReference>
<keyword evidence="3" id="KW-0732">Signal</keyword>
<feature type="region of interest" description="Disordered" evidence="1">
    <location>
        <begin position="242"/>
        <end position="273"/>
    </location>
</feature>
<dbReference type="PROSITE" id="PS50195">
    <property type="entry name" value="PX"/>
    <property type="match status" value="1"/>
</dbReference>
<evidence type="ECO:0000256" key="1">
    <source>
        <dbReference type="SAM" id="MobiDB-lite"/>
    </source>
</evidence>
<keyword evidence="2" id="KW-0812">Transmembrane</keyword>
<keyword evidence="6" id="KW-1185">Reference proteome</keyword>
<protein>
    <recommendedName>
        <fullName evidence="4">PX domain-containing protein</fullName>
    </recommendedName>
</protein>
<feature type="domain" description="PX" evidence="4">
    <location>
        <begin position="323"/>
        <end position="449"/>
    </location>
</feature>
<proteinExistence type="predicted"/>
<reference evidence="5 6" key="1">
    <citation type="submission" date="2020-04" db="EMBL/GenBank/DDBJ databases">
        <authorList>
            <person name="Alioto T."/>
            <person name="Alioto T."/>
            <person name="Gomez Garrido J."/>
        </authorList>
    </citation>
    <scope>NUCLEOTIDE SEQUENCE [LARGE SCALE GENOMIC DNA]</scope>
</reference>
<dbReference type="Pfam" id="PF00787">
    <property type="entry name" value="PX"/>
    <property type="match status" value="1"/>
</dbReference>
<evidence type="ECO:0000313" key="5">
    <source>
        <dbReference type="EMBL" id="CAB3376621.1"/>
    </source>
</evidence>
<organism evidence="5 6">
    <name type="scientific">Cloeon dipterum</name>
    <dbReference type="NCBI Taxonomy" id="197152"/>
    <lineage>
        <taxon>Eukaryota</taxon>
        <taxon>Metazoa</taxon>
        <taxon>Ecdysozoa</taxon>
        <taxon>Arthropoda</taxon>
        <taxon>Hexapoda</taxon>
        <taxon>Insecta</taxon>
        <taxon>Pterygota</taxon>
        <taxon>Palaeoptera</taxon>
        <taxon>Ephemeroptera</taxon>
        <taxon>Pisciforma</taxon>
        <taxon>Baetidae</taxon>
        <taxon>Cloeon</taxon>
    </lineage>
</organism>
<dbReference type="SUPFAM" id="SSF64268">
    <property type="entry name" value="PX domain"/>
    <property type="match status" value="1"/>
</dbReference>
<dbReference type="PANTHER" id="PTHR22775:SF3">
    <property type="entry name" value="SORTING NEXIN-13"/>
    <property type="match status" value="1"/>
</dbReference>
<feature type="signal peptide" evidence="3">
    <location>
        <begin position="1"/>
        <end position="16"/>
    </location>
</feature>
<feature type="transmembrane region" description="Helical" evidence="2">
    <location>
        <begin position="32"/>
        <end position="52"/>
    </location>
</feature>
<gene>
    <name evidence="5" type="ORF">CLODIP_2_CD02461</name>
</gene>
<dbReference type="AlphaFoldDB" id="A0A8S1D9X4"/>
<dbReference type="OrthoDB" id="8250972at2759"/>
<evidence type="ECO:0000259" key="4">
    <source>
        <dbReference type="PROSITE" id="PS50195"/>
    </source>
</evidence>
<sequence>MMQILLGLCLFCGASALGTVGYLLTQLLSPTPWSLLGLLYVVGVAWLTAFSVQSSLEALINVQKPLSVETVDSYISMAKDVGLLCRSKPVVQSDQTDTVRCEIELLLGELHAILIAGWFDSLSPRDADFPRMSRVAFTRAAMEIETCVRRVTPVQAARAVLTLSIGHARRIKGGPWSKTDEESALNITSETLVTSLLPPELCAPPTGPLLSSLLAHGALISALSLVADPGWLQTQLAWGLGGETEVPPPERPKTLSLSTTTTEEFRDPLSQDYDEEVEEEAEATPEYEEASDLASSIAKLRALLAAKDEAEKASELPNDDRPFMNLSIVGNEVVAEGSGLPYVLYCIQYEVVVIGDGGPRLAVMQVKRRFQEFLNLQSRLEEQPHLKAALRGVKGPSKWLALAFSKAGQQTTAQRQPVLERYLQQLCEQPVLARCEALQTFLAYGSPTAMAFTRGSSERLDRLFARTVSDVLHTIKTALPNFEDQVVEQSENHGFYDVRHSFMERPPQLKELGRDIKRFLSSRVVEAASEAFPDKPCSPVTPIGPSLLPDCSLVSLLEALLKEISPSCWLWQSPLLGAVRTLLSHWLENRLQSVASELWSSHSALTFLRLCRLALAPGPPLVRPTREEGHKALAAVLVPPTWLSFVLGNSSVTEGRDLLLRAFACETSNRQLGLDVALLATYLAIK</sequence>
<accession>A0A8S1D9X4</accession>
<dbReference type="GO" id="GO:0035091">
    <property type="term" value="F:phosphatidylinositol binding"/>
    <property type="evidence" value="ECO:0007669"/>
    <property type="project" value="InterPro"/>
</dbReference>
<comment type="caution">
    <text evidence="5">The sequence shown here is derived from an EMBL/GenBank/DDBJ whole genome shotgun (WGS) entry which is preliminary data.</text>
</comment>
<evidence type="ECO:0000313" key="6">
    <source>
        <dbReference type="Proteomes" id="UP000494165"/>
    </source>
</evidence>
<dbReference type="PANTHER" id="PTHR22775">
    <property type="entry name" value="SORTING NEXIN"/>
    <property type="match status" value="1"/>
</dbReference>
<evidence type="ECO:0000256" key="2">
    <source>
        <dbReference type="SAM" id="Phobius"/>
    </source>
</evidence>
<dbReference type="InterPro" id="IPR036871">
    <property type="entry name" value="PX_dom_sf"/>
</dbReference>
<dbReference type="InterPro" id="IPR001683">
    <property type="entry name" value="PX_dom"/>
</dbReference>
<dbReference type="Gene3D" id="3.30.1520.10">
    <property type="entry name" value="Phox-like domain"/>
    <property type="match status" value="1"/>
</dbReference>
<dbReference type="EMBL" id="CADEPI010000130">
    <property type="protein sequence ID" value="CAB3376621.1"/>
    <property type="molecule type" value="Genomic_DNA"/>
</dbReference>